<dbReference type="VEuPathDB" id="VectorBase:ISCI009516"/>
<dbReference type="OrthoDB" id="1845775at2759"/>
<dbReference type="EMBL" id="ABJB010981465">
    <property type="status" value="NOT_ANNOTATED_CDS"/>
    <property type="molecule type" value="Genomic_DNA"/>
</dbReference>
<dbReference type="EMBL" id="DS815894">
    <property type="protein sequence ID" value="EEC11405.1"/>
    <property type="molecule type" value="Genomic_DNA"/>
</dbReference>
<keyword evidence="4" id="KW-1267">Proteomics identification</keyword>
<keyword evidence="3" id="KW-1185">Reference proteome</keyword>
<dbReference type="SUPFAM" id="SSF53223">
    <property type="entry name" value="Aminoacid dehydrogenase-like, N-terminal domain"/>
    <property type="match status" value="1"/>
</dbReference>
<dbReference type="Proteomes" id="UP000001555">
    <property type="component" value="Unassembled WGS sequence"/>
</dbReference>
<sequence>MSDASGEAVILSGRQIAKEIREKLAVDVKEIKAKHPEFKPLLTIVQVRIWYLEVWCLKEP</sequence>
<protein>
    <submittedName>
        <fullName evidence="1 2">Uncharacterized protein</fullName>
    </submittedName>
</protein>
<dbReference type="VEuPathDB" id="VectorBase:ISCW009516"/>
<dbReference type="AlphaFoldDB" id="B7PXT3"/>
<dbReference type="VEuPathDB" id="VectorBase:ISCP_012443"/>
<gene>
    <name evidence="1" type="ORF">IscW_ISCW009516</name>
</gene>
<accession>B7PXT3</accession>
<proteinExistence type="evidence at protein level"/>
<dbReference type="HOGENOM" id="CLU_2944253_0_0_1"/>
<evidence type="ECO:0000313" key="2">
    <source>
        <dbReference type="EnsemblMetazoa" id="ISCW009516-PA"/>
    </source>
</evidence>
<reference evidence="1 3" key="1">
    <citation type="submission" date="2008-03" db="EMBL/GenBank/DDBJ databases">
        <title>Annotation of Ixodes scapularis.</title>
        <authorList>
            <consortium name="Ixodes scapularis Genome Project Consortium"/>
            <person name="Caler E."/>
            <person name="Hannick L.I."/>
            <person name="Bidwell S."/>
            <person name="Joardar V."/>
            <person name="Thiagarajan M."/>
            <person name="Amedeo P."/>
            <person name="Galinsky K.J."/>
            <person name="Schobel S."/>
            <person name="Inman J."/>
            <person name="Hostetler J."/>
            <person name="Miller J."/>
            <person name="Hammond M."/>
            <person name="Megy K."/>
            <person name="Lawson D."/>
            <person name="Kodira C."/>
            <person name="Sutton G."/>
            <person name="Meyer J."/>
            <person name="Hill C.A."/>
            <person name="Birren B."/>
            <person name="Nene V."/>
            <person name="Collins F."/>
            <person name="Alarcon-Chaidez F."/>
            <person name="Wikel S."/>
            <person name="Strausberg R."/>
        </authorList>
    </citation>
    <scope>NUCLEOTIDE SEQUENCE [LARGE SCALE GENOMIC DNA]</scope>
    <source>
        <strain evidence="3">Wikel</strain>
        <strain evidence="1">Wikel colony</strain>
    </source>
</reference>
<name>B7PXT3_IXOSC</name>
<evidence type="ECO:0000313" key="3">
    <source>
        <dbReference type="Proteomes" id="UP000001555"/>
    </source>
</evidence>
<evidence type="ECO:0000313" key="1">
    <source>
        <dbReference type="EMBL" id="EEC11405.1"/>
    </source>
</evidence>
<evidence type="ECO:0007829" key="4">
    <source>
        <dbReference type="PeptideAtlas" id="B7PXT3"/>
    </source>
</evidence>
<dbReference type="PaxDb" id="6945-B7PXT3"/>
<dbReference type="InterPro" id="IPR046346">
    <property type="entry name" value="Aminoacid_DH-like_N_sf"/>
</dbReference>
<dbReference type="EnsemblMetazoa" id="ISCW009516-RA">
    <property type="protein sequence ID" value="ISCW009516-PA"/>
    <property type="gene ID" value="ISCW009516"/>
</dbReference>
<dbReference type="InParanoid" id="B7PXT3"/>
<reference evidence="2" key="2">
    <citation type="submission" date="2020-05" db="UniProtKB">
        <authorList>
            <consortium name="EnsemblMetazoa"/>
        </authorList>
    </citation>
    <scope>IDENTIFICATION</scope>
    <source>
        <strain evidence="2">wikel</strain>
    </source>
</reference>
<organism>
    <name type="scientific">Ixodes scapularis</name>
    <name type="common">Black-legged tick</name>
    <name type="synonym">Deer tick</name>
    <dbReference type="NCBI Taxonomy" id="6945"/>
    <lineage>
        <taxon>Eukaryota</taxon>
        <taxon>Metazoa</taxon>
        <taxon>Ecdysozoa</taxon>
        <taxon>Arthropoda</taxon>
        <taxon>Chelicerata</taxon>
        <taxon>Arachnida</taxon>
        <taxon>Acari</taxon>
        <taxon>Parasitiformes</taxon>
        <taxon>Ixodida</taxon>
        <taxon>Ixodoidea</taxon>
        <taxon>Ixodidae</taxon>
        <taxon>Ixodinae</taxon>
        <taxon>Ixodes</taxon>
    </lineage>
</organism>